<comment type="caution">
    <text evidence="9">The sequence shown here is derived from an EMBL/GenBank/DDBJ whole genome shotgun (WGS) entry which is preliminary data.</text>
</comment>
<proteinExistence type="inferred from homology"/>
<dbReference type="InterPro" id="IPR029038">
    <property type="entry name" value="MetRS_Zn"/>
</dbReference>
<evidence type="ECO:0000256" key="2">
    <source>
        <dbReference type="ARBA" id="ARBA00022741"/>
    </source>
</evidence>
<evidence type="ECO:0000256" key="1">
    <source>
        <dbReference type="ARBA" id="ARBA00022598"/>
    </source>
</evidence>
<keyword evidence="2 7" id="KW-0547">Nucleotide-binding</keyword>
<organism evidence="9 10">
    <name type="scientific">Fictibacillus marinisediminis</name>
    <dbReference type="NCBI Taxonomy" id="2878389"/>
    <lineage>
        <taxon>Bacteria</taxon>
        <taxon>Bacillati</taxon>
        <taxon>Bacillota</taxon>
        <taxon>Bacilli</taxon>
        <taxon>Bacillales</taxon>
        <taxon>Fictibacillaceae</taxon>
        <taxon>Fictibacillus</taxon>
    </lineage>
</organism>
<dbReference type="InterPro" id="IPR015413">
    <property type="entry name" value="Methionyl/Leucyl_tRNA_Synth"/>
</dbReference>
<dbReference type="Pfam" id="PF09334">
    <property type="entry name" value="tRNA-synt_1g"/>
    <property type="match status" value="1"/>
</dbReference>
<dbReference type="PANTHER" id="PTHR45765">
    <property type="entry name" value="METHIONINE--TRNA LIGASE"/>
    <property type="match status" value="1"/>
</dbReference>
<feature type="domain" description="Methionyl/Leucyl tRNA synthetase" evidence="8">
    <location>
        <begin position="14"/>
        <end position="376"/>
    </location>
</feature>
<dbReference type="Gene3D" id="3.40.50.620">
    <property type="entry name" value="HUPs"/>
    <property type="match status" value="1"/>
</dbReference>
<sequence length="523" mass="58820">MENNVLILPMQPTPNGRMHIGHGSGTYLRADVLARALRIQGHQVKIISGSDAFENWVLAEAKQSGKTPHETCDFYHTAIQEDLNNLDIHFDAWIDPRSPEHFPGYLETHEEILNQLQKSGYANLEDERVPFSKETGQALMGTWISGRCPQCKEPCGGSSCVYCGAHFQPEELIEPKSRLDESTLEWRTVQNWFARPTDILKILNHLESTGVQAHWMKAAEEYLTQRGGRIRLSGPGSWGIKTDVLPEGFLLSNPYYQYSVYCGDVFKRLTGAEIHPFHPESKVTTIGIFGNDNSTPGLVAPHVIAQGSGGHLKPFDTTIVNGMLFLEGQKCSTSKKHGIWLADVQENNTGISSDELRYFLAQAPLDKGSADIRLEAMVDSIMSFREWYSEKLIPAFSLLNKNQFILFNMTDKLERALAEQKQWLTPQQLDLPSAVTVLKDWMYNDTEETEEWLLGIILLGAPIIPKLSHQLWNLMGLDGTPAIEVIKHIELQPQDLNKDMLTLRPEISVDSLKPFIHLAAVHS</sequence>
<dbReference type="PROSITE" id="PS00178">
    <property type="entry name" value="AA_TRNA_LIGASE_I"/>
    <property type="match status" value="1"/>
</dbReference>
<dbReference type="InterPro" id="IPR001412">
    <property type="entry name" value="aa-tRNA-synth_I_CS"/>
</dbReference>
<evidence type="ECO:0000313" key="10">
    <source>
        <dbReference type="Proteomes" id="UP001139011"/>
    </source>
</evidence>
<gene>
    <name evidence="9" type="ORF">LCY76_20670</name>
</gene>
<dbReference type="InterPro" id="IPR023458">
    <property type="entry name" value="Met-tRNA_ligase_1"/>
</dbReference>
<evidence type="ECO:0000256" key="6">
    <source>
        <dbReference type="ARBA" id="ARBA00047364"/>
    </source>
</evidence>
<dbReference type="GO" id="GO:0006431">
    <property type="term" value="P:methionyl-tRNA aminoacylation"/>
    <property type="evidence" value="ECO:0007669"/>
    <property type="project" value="TreeGrafter"/>
</dbReference>
<dbReference type="SUPFAM" id="SSF57770">
    <property type="entry name" value="Methionyl-tRNA synthetase (MetRS), Zn-domain"/>
    <property type="match status" value="1"/>
</dbReference>
<keyword evidence="3 7" id="KW-0067">ATP-binding</keyword>
<dbReference type="EMBL" id="JAIWJX010000002">
    <property type="protein sequence ID" value="MCK6258989.1"/>
    <property type="molecule type" value="Genomic_DNA"/>
</dbReference>
<dbReference type="GO" id="GO:0004825">
    <property type="term" value="F:methionine-tRNA ligase activity"/>
    <property type="evidence" value="ECO:0007669"/>
    <property type="project" value="UniProtKB-EC"/>
</dbReference>
<evidence type="ECO:0000313" key="9">
    <source>
        <dbReference type="EMBL" id="MCK6258989.1"/>
    </source>
</evidence>
<dbReference type="InterPro" id="IPR014729">
    <property type="entry name" value="Rossmann-like_a/b/a_fold"/>
</dbReference>
<evidence type="ECO:0000256" key="7">
    <source>
        <dbReference type="RuleBase" id="RU363039"/>
    </source>
</evidence>
<evidence type="ECO:0000256" key="5">
    <source>
        <dbReference type="ARBA" id="ARBA00023146"/>
    </source>
</evidence>
<dbReference type="RefSeq" id="WP_248254211.1">
    <property type="nucleotide sequence ID" value="NZ_JAIWJX010000002.1"/>
</dbReference>
<dbReference type="AlphaFoldDB" id="A0A9X1XK10"/>
<dbReference type="PANTHER" id="PTHR45765:SF1">
    <property type="entry name" value="METHIONINE--TRNA LIGASE, CYTOPLASMIC"/>
    <property type="match status" value="1"/>
</dbReference>
<evidence type="ECO:0000256" key="3">
    <source>
        <dbReference type="ARBA" id="ARBA00022840"/>
    </source>
</evidence>
<dbReference type="GO" id="GO:0005524">
    <property type="term" value="F:ATP binding"/>
    <property type="evidence" value="ECO:0007669"/>
    <property type="project" value="UniProtKB-KW"/>
</dbReference>
<keyword evidence="10" id="KW-1185">Reference proteome</keyword>
<protein>
    <submittedName>
        <fullName evidence="9">Class I tRNA ligase family protein</fullName>
    </submittedName>
</protein>
<name>A0A9X1XK10_9BACL</name>
<reference evidence="9" key="1">
    <citation type="submission" date="2021-09" db="EMBL/GenBank/DDBJ databases">
        <title>Genome analysis of Fictibacillus sp. KIGAM418 isolated from marine sediment.</title>
        <authorList>
            <person name="Seo M.-J."/>
            <person name="Cho E.-S."/>
            <person name="Hwang C.Y."/>
        </authorList>
    </citation>
    <scope>NUCLEOTIDE SEQUENCE</scope>
    <source>
        <strain evidence="9">KIGAM418</strain>
    </source>
</reference>
<dbReference type="GO" id="GO:0005829">
    <property type="term" value="C:cytosol"/>
    <property type="evidence" value="ECO:0007669"/>
    <property type="project" value="TreeGrafter"/>
</dbReference>
<comment type="catalytic activity">
    <reaction evidence="6">
        <text>tRNA(Met) + L-methionine + ATP = L-methionyl-tRNA(Met) + AMP + diphosphate</text>
        <dbReference type="Rhea" id="RHEA:13481"/>
        <dbReference type="Rhea" id="RHEA-COMP:9667"/>
        <dbReference type="Rhea" id="RHEA-COMP:9698"/>
        <dbReference type="ChEBI" id="CHEBI:30616"/>
        <dbReference type="ChEBI" id="CHEBI:33019"/>
        <dbReference type="ChEBI" id="CHEBI:57844"/>
        <dbReference type="ChEBI" id="CHEBI:78442"/>
        <dbReference type="ChEBI" id="CHEBI:78530"/>
        <dbReference type="ChEBI" id="CHEBI:456215"/>
        <dbReference type="EC" id="6.1.1.10"/>
    </reaction>
</comment>
<keyword evidence="1 7" id="KW-0436">Ligase</keyword>
<dbReference type="Proteomes" id="UP001139011">
    <property type="component" value="Unassembled WGS sequence"/>
</dbReference>
<dbReference type="Gene3D" id="2.20.28.20">
    <property type="entry name" value="Methionyl-tRNA synthetase, Zn-domain"/>
    <property type="match status" value="1"/>
</dbReference>
<keyword evidence="4 7" id="KW-0648">Protein biosynthesis</keyword>
<evidence type="ECO:0000256" key="4">
    <source>
        <dbReference type="ARBA" id="ARBA00022917"/>
    </source>
</evidence>
<comment type="similarity">
    <text evidence="7">Belongs to the class-I aminoacyl-tRNA synthetase family.</text>
</comment>
<keyword evidence="5 7" id="KW-0030">Aminoacyl-tRNA synthetase</keyword>
<accession>A0A9X1XK10</accession>
<dbReference type="SUPFAM" id="SSF52374">
    <property type="entry name" value="Nucleotidylyl transferase"/>
    <property type="match status" value="1"/>
</dbReference>
<evidence type="ECO:0000259" key="8">
    <source>
        <dbReference type="Pfam" id="PF09334"/>
    </source>
</evidence>